<dbReference type="AlphaFoldDB" id="A0A7J5XW30"/>
<accession>A0A7J5XW30</accession>
<comment type="caution">
    <text evidence="2">The sequence shown here is derived from an EMBL/GenBank/DDBJ whole genome shotgun (WGS) entry which is preliminary data.</text>
</comment>
<protein>
    <submittedName>
        <fullName evidence="2">Uncharacterized protein</fullName>
    </submittedName>
</protein>
<gene>
    <name evidence="2" type="ORF">F7725_007177</name>
</gene>
<organism evidence="2 3">
    <name type="scientific">Dissostichus mawsoni</name>
    <name type="common">Antarctic cod</name>
    <dbReference type="NCBI Taxonomy" id="36200"/>
    <lineage>
        <taxon>Eukaryota</taxon>
        <taxon>Metazoa</taxon>
        <taxon>Chordata</taxon>
        <taxon>Craniata</taxon>
        <taxon>Vertebrata</taxon>
        <taxon>Euteleostomi</taxon>
        <taxon>Actinopterygii</taxon>
        <taxon>Neopterygii</taxon>
        <taxon>Teleostei</taxon>
        <taxon>Neoteleostei</taxon>
        <taxon>Acanthomorphata</taxon>
        <taxon>Eupercaria</taxon>
        <taxon>Perciformes</taxon>
        <taxon>Notothenioidei</taxon>
        <taxon>Nototheniidae</taxon>
        <taxon>Dissostichus</taxon>
    </lineage>
</organism>
<sequence length="137" mass="15202">MKPVNMEAVTETSRSSIRHVCKLRRVKPPAPPAPRTARHSGSSSGKSRGGQDHVVSSSEHFPDDSSFLFLDQRHARKNGIFMCDNYVFFPFSCLSGLMHVVEETGGVSECVFKGTMRTCSDVIFSFSFTMSMVGKLY</sequence>
<evidence type="ECO:0000256" key="1">
    <source>
        <dbReference type="SAM" id="MobiDB-lite"/>
    </source>
</evidence>
<name>A0A7J5XW30_DISMA</name>
<evidence type="ECO:0000313" key="3">
    <source>
        <dbReference type="Proteomes" id="UP000518266"/>
    </source>
</evidence>
<dbReference type="Proteomes" id="UP000518266">
    <property type="component" value="Unassembled WGS sequence"/>
</dbReference>
<dbReference type="EMBL" id="JAAKFY010000020">
    <property type="protein sequence ID" value="KAF3841315.1"/>
    <property type="molecule type" value="Genomic_DNA"/>
</dbReference>
<feature type="region of interest" description="Disordered" evidence="1">
    <location>
        <begin position="24"/>
        <end position="64"/>
    </location>
</feature>
<reference evidence="2 3" key="1">
    <citation type="submission" date="2020-03" db="EMBL/GenBank/DDBJ databases">
        <title>Dissostichus mawsoni Genome sequencing and assembly.</title>
        <authorList>
            <person name="Park H."/>
        </authorList>
    </citation>
    <scope>NUCLEOTIDE SEQUENCE [LARGE SCALE GENOMIC DNA]</scope>
    <source>
        <strain evidence="2">DM0001</strain>
        <tissue evidence="2">Muscle</tissue>
    </source>
</reference>
<proteinExistence type="predicted"/>
<evidence type="ECO:0000313" key="2">
    <source>
        <dbReference type="EMBL" id="KAF3841315.1"/>
    </source>
</evidence>
<keyword evidence="3" id="KW-1185">Reference proteome</keyword>